<dbReference type="PROSITE" id="PS00622">
    <property type="entry name" value="HTH_LUXR_1"/>
    <property type="match status" value="1"/>
</dbReference>
<evidence type="ECO:0008006" key="7">
    <source>
        <dbReference type="Google" id="ProtNLM"/>
    </source>
</evidence>
<dbReference type="GO" id="GO:0045892">
    <property type="term" value="P:negative regulation of DNA-templated transcription"/>
    <property type="evidence" value="ECO:0007669"/>
    <property type="project" value="UniProtKB-ARBA"/>
</dbReference>
<dbReference type="InterPro" id="IPR041664">
    <property type="entry name" value="AAA_16"/>
</dbReference>
<dbReference type="Gene3D" id="3.30.450.40">
    <property type="match status" value="1"/>
</dbReference>
<dbReference type="SMART" id="SM00421">
    <property type="entry name" value="HTH_LUXR"/>
    <property type="match status" value="1"/>
</dbReference>
<dbReference type="PRINTS" id="PR00038">
    <property type="entry name" value="HTHLUXR"/>
</dbReference>
<dbReference type="EMBL" id="LVJI01000007">
    <property type="protein sequence ID" value="OAB47458.1"/>
    <property type="molecule type" value="Genomic_DNA"/>
</dbReference>
<sequence>MRRTDDKSLKEWMTGPLLELESFVRVAVTLADMVYKAHKQNEIIGVINPANIRVQIDASLAKITEIVESNFAYKSPEQTGRMNRTPDKRSDLYALGVIFYEMLTGQLPFQNQDRHDWGSVHISQSPRPMVEIRPELEGPLQAIILKLLAKSPEDRYQSAYGLLHDLKKCHSMLEQHGTLLPFELGKFDEASIFRITDSLFGRNAEMDQLQLGLEKAVSGSSVMIYVTGSEGVGKTSLIQQFKQRVIRQGGRFIEGKCDPPSGQHRLFDPIVQVLLQWIEQLWSEPATSITAVKKRMNQLQLLEQEAELLMEILPESRALLNNPVNSLNSLNSLNSSSTNFSDAETRISKLLLLLLRCFAEALQPLVIFLEDLQWADDETLVVLEQLIHNEAFTGLMFIGTQHKALMNNRVEHMELNALYYDDVRQWLSSIVHEDTTRTRLLASAMYDETGGNPRALRQLLVSWYEEKKLFYDEKQHRWMWNEEIKGQMDESSEGFRLYKEGFDRLTEETKNILSIAAAIGSSFSPSVLAEVCDYSLTDTLRLLQPAEIEGIICYEDEEDAENTDETKYMFLHIQVQQMVYKTTGDSQSKWHLAIGRVLKRCSPDWPNDAMFDAVDQLNLGMNAMAALEKLELGQYNFHAGTRAYYAENLTEAKKYFETGLNLALEEDSEPDSIVCQIILRLAICEHIGGNIEQAKVLFDQLMNQEHKLNKVDRYRLYLNQIEVRTFDNSELAVQIGREALAEFDWIVPKKVSKGTVLKEILLTQTALYRMRNKLHLLQINEDEEYLAMSGLILGLSVALLVYNPELYIVLCARFIRYGIKRGTNESLMTIVVIYEMFLQRGAPGLYQAFPTRTLDYLQTTTFVRTDKNYRIPYAIGLFKQLEDPIEATSYLEKAMRRGLESGDTTFTNLAMITCVVTHNESVHALSKLIAFIDGKSIQIMDDKTLGLMQNAKAYCEALQDETIQERYVSVNGAENQEEDDNYSCINKLVVAYLAGKYSVGICWAERGRQQELDLDWVQNRKLRVYEALCLAASYRSANLEEQSYTIQRLKKLSRQMNKWIGYLGRNSSAHLLIQAEWKRLRGYKAASQQDYEVAIKKAKEEQQGLIEAISCERLANYYTELGSQNGAAILLMNACMAYSVWGVTAKVNQIKHKYPDLWWYASKEQEELPNRAKIELQEQASLTEIAVTQDTTYDSEEELLEQIVQWSSKQDTNLLEQFLVITLSQLGADRGYILSNRGKSFHIEAQAGRKEVSSVYPEYILRHVTMTGETVMLGDATQSYYMKDPYLEYSAPCSILCMPMRLPGNNVSLLLYLENTQVTGVFTQRSLSVLELMITRLTYLHLQGHSSADARDVIQPAVNSNNPQLLIEPLTKREVEVLIALTEGLSNKEIAVKLGIGEATVKTHIINLYSKLGVKRRGHAIIRAKELQIV</sequence>
<dbReference type="Gene3D" id="1.10.510.10">
    <property type="entry name" value="Transferase(Phosphotransferase) domain 1"/>
    <property type="match status" value="1"/>
</dbReference>
<feature type="domain" description="Protein kinase" evidence="3">
    <location>
        <begin position="1"/>
        <end position="173"/>
    </location>
</feature>
<dbReference type="Gene3D" id="1.10.10.10">
    <property type="entry name" value="Winged helix-like DNA-binding domain superfamily/Winged helix DNA-binding domain"/>
    <property type="match status" value="1"/>
</dbReference>
<evidence type="ECO:0000259" key="3">
    <source>
        <dbReference type="PROSITE" id="PS50011"/>
    </source>
</evidence>
<feature type="domain" description="HTH luxR-type" evidence="4">
    <location>
        <begin position="1363"/>
        <end position="1428"/>
    </location>
</feature>
<dbReference type="PROSITE" id="PS50043">
    <property type="entry name" value="HTH_LUXR_2"/>
    <property type="match status" value="1"/>
</dbReference>
<reference evidence="5 6" key="1">
    <citation type="submission" date="2016-03" db="EMBL/GenBank/DDBJ databases">
        <title>Draft genome sequence of Paenibacillus antarcticus CECT 5836.</title>
        <authorList>
            <person name="Shin S.-K."/>
            <person name="Yi H."/>
        </authorList>
    </citation>
    <scope>NUCLEOTIDE SEQUENCE [LARGE SCALE GENOMIC DNA]</scope>
    <source>
        <strain evidence="5 6">CECT 5836</strain>
    </source>
</reference>
<dbReference type="PANTHER" id="PTHR43642:SF1">
    <property type="entry name" value="HYBRID SIGNAL TRANSDUCTION HISTIDINE KINASE G"/>
    <property type="match status" value="1"/>
</dbReference>
<dbReference type="Proteomes" id="UP000077355">
    <property type="component" value="Unassembled WGS sequence"/>
</dbReference>
<keyword evidence="6" id="KW-1185">Reference proteome</keyword>
<dbReference type="InterPro" id="IPR036388">
    <property type="entry name" value="WH-like_DNA-bd_sf"/>
</dbReference>
<protein>
    <recommendedName>
        <fullName evidence="7">HTH luxR-type domain-containing protein</fullName>
    </recommendedName>
</protein>
<comment type="caution">
    <text evidence="5">The sequence shown here is derived from an EMBL/GenBank/DDBJ whole genome shotgun (WGS) entry which is preliminary data.</text>
</comment>
<dbReference type="InterPro" id="IPR016032">
    <property type="entry name" value="Sig_transdc_resp-reg_C-effctor"/>
</dbReference>
<dbReference type="SUPFAM" id="SSF56112">
    <property type="entry name" value="Protein kinase-like (PK-like)"/>
    <property type="match status" value="1"/>
</dbReference>
<dbReference type="InterPro" id="IPR029016">
    <property type="entry name" value="GAF-like_dom_sf"/>
</dbReference>
<dbReference type="InterPro" id="IPR011009">
    <property type="entry name" value="Kinase-like_dom_sf"/>
</dbReference>
<dbReference type="RefSeq" id="WP_068647954.1">
    <property type="nucleotide sequence ID" value="NZ_CP043611.1"/>
</dbReference>
<dbReference type="Gene3D" id="3.40.50.300">
    <property type="entry name" value="P-loop containing nucleotide triphosphate hydrolases"/>
    <property type="match status" value="1"/>
</dbReference>
<keyword evidence="1" id="KW-0805">Transcription regulation</keyword>
<evidence type="ECO:0000313" key="5">
    <source>
        <dbReference type="EMBL" id="OAB47458.1"/>
    </source>
</evidence>
<dbReference type="InterPro" id="IPR000792">
    <property type="entry name" value="Tscrpt_reg_LuxR_C"/>
</dbReference>
<evidence type="ECO:0000256" key="2">
    <source>
        <dbReference type="ARBA" id="ARBA00023163"/>
    </source>
</evidence>
<dbReference type="SUPFAM" id="SSF55781">
    <property type="entry name" value="GAF domain-like"/>
    <property type="match status" value="1"/>
</dbReference>
<dbReference type="Pfam" id="PF00196">
    <property type="entry name" value="GerE"/>
    <property type="match status" value="1"/>
</dbReference>
<dbReference type="Pfam" id="PF13191">
    <property type="entry name" value="AAA_16"/>
    <property type="match status" value="1"/>
</dbReference>
<dbReference type="GO" id="GO:0003677">
    <property type="term" value="F:DNA binding"/>
    <property type="evidence" value="ECO:0007669"/>
    <property type="project" value="InterPro"/>
</dbReference>
<proteinExistence type="predicted"/>
<dbReference type="InterPro" id="IPR053159">
    <property type="entry name" value="Hybrid_Histidine_Kinase"/>
</dbReference>
<dbReference type="InterPro" id="IPR027417">
    <property type="entry name" value="P-loop_NTPase"/>
</dbReference>
<evidence type="ECO:0000313" key="6">
    <source>
        <dbReference type="Proteomes" id="UP000077355"/>
    </source>
</evidence>
<dbReference type="SUPFAM" id="SSF52540">
    <property type="entry name" value="P-loop containing nucleoside triphosphate hydrolases"/>
    <property type="match status" value="1"/>
</dbReference>
<dbReference type="Pfam" id="PF00069">
    <property type="entry name" value="Pkinase"/>
    <property type="match status" value="1"/>
</dbReference>
<keyword evidence="2" id="KW-0804">Transcription</keyword>
<evidence type="ECO:0000259" key="4">
    <source>
        <dbReference type="PROSITE" id="PS50043"/>
    </source>
</evidence>
<dbReference type="PROSITE" id="PS50011">
    <property type="entry name" value="PROTEIN_KINASE_DOM"/>
    <property type="match status" value="1"/>
</dbReference>
<accession>A0A168Q775</accession>
<dbReference type="InterPro" id="IPR000719">
    <property type="entry name" value="Prot_kinase_dom"/>
</dbReference>
<gene>
    <name evidence="5" type="ORF">PBAT_07145</name>
</gene>
<dbReference type="GO" id="GO:0005524">
    <property type="term" value="F:ATP binding"/>
    <property type="evidence" value="ECO:0007669"/>
    <property type="project" value="InterPro"/>
</dbReference>
<dbReference type="GO" id="GO:0004672">
    <property type="term" value="F:protein kinase activity"/>
    <property type="evidence" value="ECO:0007669"/>
    <property type="project" value="InterPro"/>
</dbReference>
<name>A0A168Q775_9BACL</name>
<dbReference type="PANTHER" id="PTHR43642">
    <property type="entry name" value="HYBRID SIGNAL TRANSDUCTION HISTIDINE KINASE G"/>
    <property type="match status" value="1"/>
</dbReference>
<dbReference type="CDD" id="cd06170">
    <property type="entry name" value="LuxR_C_like"/>
    <property type="match status" value="1"/>
</dbReference>
<dbReference type="SUPFAM" id="SSF46894">
    <property type="entry name" value="C-terminal effector domain of the bipartite response regulators"/>
    <property type="match status" value="1"/>
</dbReference>
<evidence type="ECO:0000256" key="1">
    <source>
        <dbReference type="ARBA" id="ARBA00023015"/>
    </source>
</evidence>
<organism evidence="5 6">
    <name type="scientific">Paenibacillus antarcticus</name>
    <dbReference type="NCBI Taxonomy" id="253703"/>
    <lineage>
        <taxon>Bacteria</taxon>
        <taxon>Bacillati</taxon>
        <taxon>Bacillota</taxon>
        <taxon>Bacilli</taxon>
        <taxon>Bacillales</taxon>
        <taxon>Paenibacillaceae</taxon>
        <taxon>Paenibacillus</taxon>
    </lineage>
</organism>